<dbReference type="RefSeq" id="WP_186841688.1">
    <property type="nucleotide sequence ID" value="NZ_WJBC01000005.1"/>
</dbReference>
<keyword evidence="3" id="KW-1185">Reference proteome</keyword>
<dbReference type="PANTHER" id="PTHR37804">
    <property type="entry name" value="CDAA REGULATORY PROTEIN CDAR"/>
    <property type="match status" value="1"/>
</dbReference>
<gene>
    <name evidence="2" type="ORF">GH808_04930</name>
</gene>
<dbReference type="EMBL" id="WJBC01000005">
    <property type="protein sequence ID" value="MBC3803777.1"/>
    <property type="molecule type" value="Genomic_DNA"/>
</dbReference>
<evidence type="ECO:0008006" key="4">
    <source>
        <dbReference type="Google" id="ProtNLM"/>
    </source>
</evidence>
<dbReference type="InterPro" id="IPR012505">
    <property type="entry name" value="YbbR"/>
</dbReference>
<dbReference type="PANTHER" id="PTHR37804:SF1">
    <property type="entry name" value="CDAA REGULATORY PROTEIN CDAR"/>
    <property type="match status" value="1"/>
</dbReference>
<name>A0ABR6WT84_9FIRM</name>
<dbReference type="Proteomes" id="UP000603234">
    <property type="component" value="Unassembled WGS sequence"/>
</dbReference>
<keyword evidence="1" id="KW-0812">Transmembrane</keyword>
<evidence type="ECO:0000313" key="3">
    <source>
        <dbReference type="Proteomes" id="UP000603234"/>
    </source>
</evidence>
<keyword evidence="1" id="KW-1133">Transmembrane helix</keyword>
<dbReference type="InterPro" id="IPR053154">
    <property type="entry name" value="c-di-AMP_regulator"/>
</dbReference>
<proteinExistence type="predicted"/>
<dbReference type="Gene3D" id="2.170.120.40">
    <property type="entry name" value="YbbR-like domain"/>
    <property type="match status" value="2"/>
</dbReference>
<sequence>MANKKKIPLHEKLIRVFIAIGIAITLWFMVNGNADMLITQDFNSIPITLTNADTLAGKNLVLAEDKNYYLNLQVKGTDKSLRNTSMKEITAEVDLSEIKEKGTYDLDVDVKGLSNSVIVSSKNPTTIQIEVDSIVKEDLGVDVEVEGKPADDRAVISAEASEKVEVEGPEESIARIDKIIGTADVNGLTTDTTKHVTVTAYDASGNPIDDVEILPNVVSAEIVLGKTKSMSIIPSTSGAPASGYIVTGLVVEPSKVVIGAKENLLNAIDSIPMDAIDVSGQSKTFTKDVSLTPPAGCYFLNDSGKVKVTVNIETPVEKSFTLDKVNVTNLGAGLVVSKIKDSKVVLKLEGANSVINSQNASQIEAYVDCANLGPGEYELPIQTNLSQAIVKSISPAKTTVTIE</sequence>
<feature type="transmembrane region" description="Helical" evidence="1">
    <location>
        <begin position="12"/>
        <end position="30"/>
    </location>
</feature>
<reference evidence="2 3" key="1">
    <citation type="journal article" date="2020" name="mSystems">
        <title>Defining Genomic and Predicted Metabolic Features of the Acetobacterium Genus.</title>
        <authorList>
            <person name="Ross D.E."/>
            <person name="Marshall C.W."/>
            <person name="Gulliver D."/>
            <person name="May H.D."/>
            <person name="Norman R.S."/>
        </authorList>
    </citation>
    <scope>NUCLEOTIDE SEQUENCE [LARGE SCALE GENOMIC DNA]</scope>
    <source>
        <strain evidence="2 3">DSM 8238</strain>
    </source>
</reference>
<evidence type="ECO:0000313" key="2">
    <source>
        <dbReference type="EMBL" id="MBC3803777.1"/>
    </source>
</evidence>
<accession>A0ABR6WT84</accession>
<comment type="caution">
    <text evidence="2">The sequence shown here is derived from an EMBL/GenBank/DDBJ whole genome shotgun (WGS) entry which is preliminary data.</text>
</comment>
<dbReference type="Pfam" id="PF07949">
    <property type="entry name" value="YbbR"/>
    <property type="match status" value="3"/>
</dbReference>
<dbReference type="Gene3D" id="2.170.120.30">
    <property type="match status" value="2"/>
</dbReference>
<keyword evidence="1" id="KW-0472">Membrane</keyword>
<protein>
    <recommendedName>
        <fullName evidence="4">YbbR domain-containing protein</fullName>
    </recommendedName>
</protein>
<organism evidence="2 3">
    <name type="scientific">Acetobacterium fimetarium</name>
    <dbReference type="NCBI Taxonomy" id="52691"/>
    <lineage>
        <taxon>Bacteria</taxon>
        <taxon>Bacillati</taxon>
        <taxon>Bacillota</taxon>
        <taxon>Clostridia</taxon>
        <taxon>Eubacteriales</taxon>
        <taxon>Eubacteriaceae</taxon>
        <taxon>Acetobacterium</taxon>
    </lineage>
</organism>
<evidence type="ECO:0000256" key="1">
    <source>
        <dbReference type="SAM" id="Phobius"/>
    </source>
</evidence>